<reference evidence="2 3" key="1">
    <citation type="submission" date="2020-04" db="EMBL/GenBank/DDBJ databases">
        <title>Paeniglutamicibacter sp. ANT13_2, a novel actinomycete isolated from sediment in Antarctica.</title>
        <authorList>
            <person name="Sakdapetsiri C."/>
            <person name="Pinyakong O."/>
        </authorList>
    </citation>
    <scope>NUCLEOTIDE SEQUENCE [LARGE SCALE GENOMIC DNA]</scope>
    <source>
        <strain evidence="2 3">ANT13_2</strain>
    </source>
</reference>
<evidence type="ECO:0000313" key="3">
    <source>
        <dbReference type="Proteomes" id="UP000746595"/>
    </source>
</evidence>
<comment type="caution">
    <text evidence="2">The sequence shown here is derived from an EMBL/GenBank/DDBJ whole genome shotgun (WGS) entry which is preliminary data.</text>
</comment>
<dbReference type="Pfam" id="PF00583">
    <property type="entry name" value="Acetyltransf_1"/>
    <property type="match status" value="1"/>
</dbReference>
<sequence>MQIRPLDLHDDQSMSDAYFIECAANQKVRPGWVPLSQNARILGWRADDGWRNHLIGAWDGSALLGFAAGMNAVDTPETTWVFAWVAPKYQKTGIGSALVRSVEATCLNSTTRFLSSAYRPSAAEMEQLIQRFSQPLGYVLATTETVVELDMRAIQLPETYEVNGYDISTYVNGVPDRFRSQVGQIKGLVDAEAPNGELGWAESPVSPEEYASEIELCIAQGHTVFESIAVDAHGNVAAWICLLADDETNRPALIEGTLVVTAHRGRALGRAIKIACLNEAGGRNNVQKVRTSSDDENVWMRSINTKLGFLPVETEVVIQKQRVHL</sequence>
<dbReference type="Gene3D" id="3.40.630.30">
    <property type="match status" value="1"/>
</dbReference>
<proteinExistence type="predicted"/>
<dbReference type="PROSITE" id="PS51186">
    <property type="entry name" value="GNAT"/>
    <property type="match status" value="1"/>
</dbReference>
<dbReference type="EMBL" id="JAAWVT010000003">
    <property type="protein sequence ID" value="NKG20971.1"/>
    <property type="molecule type" value="Genomic_DNA"/>
</dbReference>
<dbReference type="RefSeq" id="WP_168151781.1">
    <property type="nucleotide sequence ID" value="NZ_JAAWVT010000003.1"/>
</dbReference>
<name>A0ABX1G5H9_9MICC</name>
<dbReference type="Proteomes" id="UP000746595">
    <property type="component" value="Unassembled WGS sequence"/>
</dbReference>
<dbReference type="CDD" id="cd04301">
    <property type="entry name" value="NAT_SF"/>
    <property type="match status" value="1"/>
</dbReference>
<accession>A0ABX1G5H9</accession>
<evidence type="ECO:0000313" key="2">
    <source>
        <dbReference type="EMBL" id="NKG20971.1"/>
    </source>
</evidence>
<dbReference type="InterPro" id="IPR016181">
    <property type="entry name" value="Acyl_CoA_acyltransferase"/>
</dbReference>
<organism evidence="2 3">
    <name type="scientific">Paeniglutamicibacter terrestris</name>
    <dbReference type="NCBI Taxonomy" id="2723403"/>
    <lineage>
        <taxon>Bacteria</taxon>
        <taxon>Bacillati</taxon>
        <taxon>Actinomycetota</taxon>
        <taxon>Actinomycetes</taxon>
        <taxon>Micrococcales</taxon>
        <taxon>Micrococcaceae</taxon>
        <taxon>Paeniglutamicibacter</taxon>
    </lineage>
</organism>
<feature type="domain" description="N-acetyltransferase" evidence="1">
    <location>
        <begin position="1"/>
        <end position="161"/>
    </location>
</feature>
<gene>
    <name evidence="2" type="ORF">HED64_09680</name>
</gene>
<keyword evidence="3" id="KW-1185">Reference proteome</keyword>
<dbReference type="InterPro" id="IPR000182">
    <property type="entry name" value="GNAT_dom"/>
</dbReference>
<evidence type="ECO:0000259" key="1">
    <source>
        <dbReference type="PROSITE" id="PS51186"/>
    </source>
</evidence>
<dbReference type="SUPFAM" id="SSF55729">
    <property type="entry name" value="Acyl-CoA N-acyltransferases (Nat)"/>
    <property type="match status" value="2"/>
</dbReference>
<protein>
    <submittedName>
        <fullName evidence="2">GNAT family N-acetyltransferase</fullName>
    </submittedName>
</protein>